<name>A0AA50H619_9HYPH</name>
<evidence type="ECO:0000259" key="1">
    <source>
        <dbReference type="Pfam" id="PF01850"/>
    </source>
</evidence>
<dbReference type="SUPFAM" id="SSF88723">
    <property type="entry name" value="PIN domain-like"/>
    <property type="match status" value="1"/>
</dbReference>
<dbReference type="RefSeq" id="WP_306037795.1">
    <property type="nucleotide sequence ID" value="NZ_CP132302.1"/>
</dbReference>
<gene>
    <name evidence="2" type="ORF">Q9313_02280</name>
</gene>
<evidence type="ECO:0000313" key="2">
    <source>
        <dbReference type="EMBL" id="WLR97878.1"/>
    </source>
</evidence>
<dbReference type="InterPro" id="IPR002716">
    <property type="entry name" value="PIN_dom"/>
</dbReference>
<organism evidence="2 3">
    <name type="scientific">Shinella sumterensis</name>
    <dbReference type="NCBI Taxonomy" id="1967501"/>
    <lineage>
        <taxon>Bacteria</taxon>
        <taxon>Pseudomonadati</taxon>
        <taxon>Pseudomonadota</taxon>
        <taxon>Alphaproteobacteria</taxon>
        <taxon>Hyphomicrobiales</taxon>
        <taxon>Rhizobiaceae</taxon>
        <taxon>Shinella</taxon>
    </lineage>
</organism>
<dbReference type="InterPro" id="IPR029060">
    <property type="entry name" value="PIN-like_dom_sf"/>
</dbReference>
<protein>
    <submittedName>
        <fullName evidence="2">Type II toxin-antitoxin system VapC family toxin</fullName>
    </submittedName>
</protein>
<feature type="domain" description="PIN" evidence="1">
    <location>
        <begin position="3"/>
        <end position="134"/>
    </location>
</feature>
<dbReference type="EMBL" id="CP132302">
    <property type="protein sequence ID" value="WLR97878.1"/>
    <property type="molecule type" value="Genomic_DNA"/>
</dbReference>
<dbReference type="Gene3D" id="3.40.50.1010">
    <property type="entry name" value="5'-nuclease"/>
    <property type="match status" value="1"/>
</dbReference>
<dbReference type="Pfam" id="PF01850">
    <property type="entry name" value="PIN"/>
    <property type="match status" value="1"/>
</dbReference>
<evidence type="ECO:0000313" key="3">
    <source>
        <dbReference type="Proteomes" id="UP001234585"/>
    </source>
</evidence>
<sequence>MFLLDTSVLSHAHYSRQHPAVGQWLDGQRHLAIPFPVILEVYIGIYEAQKNKPLLAEEILGWLDDVLSADFFYPDINREVSRILATLYCHNELRHLWYRDPENARKRKPGQDLFIAAISIAHDIPIASLDAKDFALINRHVHLPGVYNPAFSSWVVPKRQNAPIEVTDDMEVA</sequence>
<reference evidence="2 3" key="1">
    <citation type="submission" date="2023-08" db="EMBL/GenBank/DDBJ databases">
        <title>Pathogen: clinical or host-associated sample.</title>
        <authorList>
            <person name="Hergert J."/>
            <person name="Casey R."/>
            <person name="Wagner J."/>
            <person name="Young E.L."/>
            <person name="Oakeson K.F."/>
        </authorList>
    </citation>
    <scope>NUCLEOTIDE SEQUENCE [LARGE SCALE GENOMIC DNA]</scope>
    <source>
        <strain evidence="2 3">1760953</strain>
    </source>
</reference>
<proteinExistence type="predicted"/>
<accession>A0AA50H619</accession>
<keyword evidence="3" id="KW-1185">Reference proteome</keyword>
<dbReference type="AlphaFoldDB" id="A0AA50H619"/>
<dbReference type="Proteomes" id="UP001234585">
    <property type="component" value="Chromosome"/>
</dbReference>